<dbReference type="InterPro" id="IPR020103">
    <property type="entry name" value="PsdUridine_synth_cat_dom_sf"/>
</dbReference>
<comment type="similarity">
    <text evidence="1">Belongs to the pseudouridine synthase TruD family.</text>
</comment>
<evidence type="ECO:0000256" key="1">
    <source>
        <dbReference type="ARBA" id="ARBA00007953"/>
    </source>
</evidence>
<reference evidence="4 6" key="2">
    <citation type="journal article" date="2018" name="Microb. Genom.">
        <title>Deciphering the unexplored Leptospira diversity from soils uncovers genomic evolution to virulence.</title>
        <authorList>
            <person name="Thibeaux R."/>
            <person name="Iraola G."/>
            <person name="Ferres I."/>
            <person name="Bierque E."/>
            <person name="Girault D."/>
            <person name="Soupe-Gilbert M.E."/>
            <person name="Picardeau M."/>
            <person name="Goarant C."/>
        </authorList>
    </citation>
    <scope>NUCLEOTIDE SEQUENCE [LARGE SCALE GENOMIC DNA]</scope>
    <source>
        <strain evidence="4 6">ATI7-C-A5</strain>
    </source>
</reference>
<dbReference type="EMBL" id="NPEF02000011">
    <property type="protein sequence ID" value="MDV6236050.1"/>
    <property type="molecule type" value="Genomic_DNA"/>
</dbReference>
<reference evidence="5" key="1">
    <citation type="submission" date="2017-07" db="EMBL/GenBank/DDBJ databases">
        <title>Leptospira spp. isolated from tropical soils.</title>
        <authorList>
            <person name="Thibeaux R."/>
            <person name="Iraola G."/>
            <person name="Ferres I."/>
            <person name="Bierque E."/>
            <person name="Girault D."/>
            <person name="Soupe-Gilbert M.-E."/>
            <person name="Picardeau M."/>
            <person name="Goarant C."/>
        </authorList>
    </citation>
    <scope>NUCLEOTIDE SEQUENCE [LARGE SCALE GENOMIC DNA]</scope>
    <source>
        <strain evidence="5">ATI7-C-A5</strain>
    </source>
</reference>
<evidence type="ECO:0000313" key="5">
    <source>
        <dbReference type="EMBL" id="PJZ94481.1"/>
    </source>
</evidence>
<dbReference type="GO" id="GO:0006396">
    <property type="term" value="P:RNA processing"/>
    <property type="evidence" value="ECO:0007669"/>
    <property type="project" value="UniProtKB-ARBA"/>
</dbReference>
<dbReference type="EMBL" id="NPEF01000013">
    <property type="protein sequence ID" value="PJZ94481.1"/>
    <property type="molecule type" value="Genomic_DNA"/>
</dbReference>
<dbReference type="OrthoDB" id="1550679at2"/>
<dbReference type="GO" id="GO:0001522">
    <property type="term" value="P:pseudouridine synthesis"/>
    <property type="evidence" value="ECO:0007669"/>
    <property type="project" value="InterPro"/>
</dbReference>
<dbReference type="PANTHER" id="PTHR13326:SF21">
    <property type="entry name" value="PSEUDOURIDYLATE SYNTHASE PUS7L"/>
    <property type="match status" value="1"/>
</dbReference>
<dbReference type="GO" id="GO:0160150">
    <property type="term" value="F:tRNA pseudouridine(13) synthase activity"/>
    <property type="evidence" value="ECO:0007669"/>
    <property type="project" value="UniProtKB-EC"/>
</dbReference>
<dbReference type="RefSeq" id="WP_100764554.1">
    <property type="nucleotide sequence ID" value="NZ_NPEF02000011.1"/>
</dbReference>
<feature type="domain" description="TRUD" evidence="3">
    <location>
        <begin position="148"/>
        <end position="361"/>
    </location>
</feature>
<dbReference type="PROSITE" id="PS50984">
    <property type="entry name" value="TRUD"/>
    <property type="match status" value="1"/>
</dbReference>
<evidence type="ECO:0000313" key="6">
    <source>
        <dbReference type="Proteomes" id="UP000232122"/>
    </source>
</evidence>
<dbReference type="InterPro" id="IPR042214">
    <property type="entry name" value="TruD_catalytic"/>
</dbReference>
<evidence type="ECO:0000313" key="4">
    <source>
        <dbReference type="EMBL" id="MDV6236050.1"/>
    </source>
</evidence>
<dbReference type="GO" id="GO:0003723">
    <property type="term" value="F:RNA binding"/>
    <property type="evidence" value="ECO:0007669"/>
    <property type="project" value="InterPro"/>
</dbReference>
<sequence length="423" mass="49193">MHQSSYSGFLVYDLKQTPEDFQVEEILDPTWLTKTGRWTIFRLRKKGWNTIDALLRIAHESKLPLSQIGYAGKKDRHAETLQFISCERPLRVPQELSSVLFLETVGRSERPLSPEANSGNRFRLTLRNLQERESALLEENIRAVSRIGFVNYYDSQRFSRFHPEFRLPILQYLRKEYELCLRLFLTEAFAGEKKQARDRKKKLRDVWGNWALCEKLAGSKLEAKIFSGLKKERTISAETFSKWMEVFPEEELLMALSSFQSLLWNEFVSALLFQENEFGVLIKTKTGPLFFPSDSYALNTDIERNLPVPGTPGINSLEYSKKEISLLKSILRAWDLNPDRLDRSPFPKIRMNSFERRIRVVPEDFESGQLEEDDLNPGRKKMRFSFRLPSGAYATMLVKRLMLRAKLENGTASAEFERTPANP</sequence>
<evidence type="ECO:0000259" key="3">
    <source>
        <dbReference type="PROSITE" id="PS50984"/>
    </source>
</evidence>
<dbReference type="InterPro" id="IPR001656">
    <property type="entry name" value="PsdUridine_synth_TruD"/>
</dbReference>
<proteinExistence type="inferred from homology"/>
<dbReference type="PANTHER" id="PTHR13326">
    <property type="entry name" value="TRNA PSEUDOURIDINE SYNTHASE D"/>
    <property type="match status" value="1"/>
</dbReference>
<dbReference type="EC" id="5.4.99.27" evidence="4"/>
<reference evidence="4" key="3">
    <citation type="submission" date="2023-10" db="EMBL/GenBank/DDBJ databases">
        <authorList>
            <person name="Picardeau M."/>
            <person name="Thibeaux R."/>
        </authorList>
    </citation>
    <scope>NUCLEOTIDE SEQUENCE</scope>
    <source>
        <strain evidence="4">ATI7-C-A5</strain>
    </source>
</reference>
<gene>
    <name evidence="4" type="primary">truD</name>
    <name evidence="4" type="ORF">CH379_010490</name>
    <name evidence="5" type="ORF">CH379_02310</name>
</gene>
<dbReference type="PIRSF" id="PIRSF037016">
    <property type="entry name" value="Pseudouridin_synth_euk_prd"/>
    <property type="match status" value="1"/>
</dbReference>
<dbReference type="SUPFAM" id="SSF55120">
    <property type="entry name" value="Pseudouridine synthase"/>
    <property type="match status" value="1"/>
</dbReference>
<keyword evidence="2 4" id="KW-0413">Isomerase</keyword>
<accession>A0A2N0BDE7</accession>
<evidence type="ECO:0000256" key="2">
    <source>
        <dbReference type="ARBA" id="ARBA00023235"/>
    </source>
</evidence>
<dbReference type="Gene3D" id="3.30.2350.20">
    <property type="entry name" value="TruD, catalytic domain"/>
    <property type="match status" value="2"/>
</dbReference>
<organism evidence="5">
    <name type="scientific">Leptospira ellisii</name>
    <dbReference type="NCBI Taxonomy" id="2023197"/>
    <lineage>
        <taxon>Bacteria</taxon>
        <taxon>Pseudomonadati</taxon>
        <taxon>Spirochaetota</taxon>
        <taxon>Spirochaetia</taxon>
        <taxon>Leptospirales</taxon>
        <taxon>Leptospiraceae</taxon>
        <taxon>Leptospira</taxon>
    </lineage>
</organism>
<name>A0A2N0BDE7_9LEPT</name>
<dbReference type="Pfam" id="PF01142">
    <property type="entry name" value="TruD"/>
    <property type="match status" value="1"/>
</dbReference>
<dbReference type="Proteomes" id="UP000232122">
    <property type="component" value="Unassembled WGS sequence"/>
</dbReference>
<dbReference type="AlphaFoldDB" id="A0A2N0BDE7"/>
<protein>
    <submittedName>
        <fullName evidence="5">Pseudouridine synthase</fullName>
    </submittedName>
    <submittedName>
        <fullName evidence="4">tRNA pseudouridine(13) synthase TruD</fullName>
        <ecNumber evidence="4">5.4.99.27</ecNumber>
    </submittedName>
</protein>
<keyword evidence="6" id="KW-1185">Reference proteome</keyword>
<comment type="caution">
    <text evidence="5">The sequence shown here is derived from an EMBL/GenBank/DDBJ whole genome shotgun (WGS) entry which is preliminary data.</text>
</comment>
<dbReference type="InterPro" id="IPR011760">
    <property type="entry name" value="PsdUridine_synth_TruD_insert"/>
</dbReference>